<dbReference type="InterPro" id="IPR011990">
    <property type="entry name" value="TPR-like_helical_dom_sf"/>
</dbReference>
<organism evidence="3 4">
    <name type="scientific">Streptomyces zaomyceticus</name>
    <dbReference type="NCBI Taxonomy" id="68286"/>
    <lineage>
        <taxon>Bacteria</taxon>
        <taxon>Bacillati</taxon>
        <taxon>Actinomycetota</taxon>
        <taxon>Actinomycetes</taxon>
        <taxon>Kitasatosporales</taxon>
        <taxon>Streptomycetaceae</taxon>
        <taxon>Streptomyces</taxon>
    </lineage>
</organism>
<dbReference type="Pfam" id="PF13424">
    <property type="entry name" value="TPR_12"/>
    <property type="match status" value="1"/>
</dbReference>
<evidence type="ECO:0000259" key="2">
    <source>
        <dbReference type="SMART" id="SM00382"/>
    </source>
</evidence>
<feature type="domain" description="AAA+ ATPase" evidence="2">
    <location>
        <begin position="288"/>
        <end position="440"/>
    </location>
</feature>
<feature type="compositionally biased region" description="Basic and acidic residues" evidence="1">
    <location>
        <begin position="193"/>
        <end position="204"/>
    </location>
</feature>
<protein>
    <submittedName>
        <fullName evidence="3">Tetratricopeptide repeat protein</fullName>
    </submittedName>
</protein>
<accession>A0ABZ1LDU0</accession>
<name>A0ABZ1LDU0_9ACTN</name>
<keyword evidence="4" id="KW-1185">Reference proteome</keyword>
<dbReference type="InterPro" id="IPR041664">
    <property type="entry name" value="AAA_16"/>
</dbReference>
<dbReference type="InterPro" id="IPR003593">
    <property type="entry name" value="AAA+_ATPase"/>
</dbReference>
<dbReference type="SUPFAM" id="SSF48452">
    <property type="entry name" value="TPR-like"/>
    <property type="match status" value="1"/>
</dbReference>
<dbReference type="SUPFAM" id="SSF52540">
    <property type="entry name" value="P-loop containing nucleoside triphosphate hydrolases"/>
    <property type="match status" value="1"/>
</dbReference>
<dbReference type="PRINTS" id="PR00364">
    <property type="entry name" value="DISEASERSIST"/>
</dbReference>
<evidence type="ECO:0000313" key="3">
    <source>
        <dbReference type="EMBL" id="WTR70508.1"/>
    </source>
</evidence>
<dbReference type="Gene3D" id="1.25.40.10">
    <property type="entry name" value="Tetratricopeptide repeat domain"/>
    <property type="match status" value="2"/>
</dbReference>
<dbReference type="SMART" id="SM00028">
    <property type="entry name" value="TPR"/>
    <property type="match status" value="5"/>
</dbReference>
<feature type="region of interest" description="Disordered" evidence="1">
    <location>
        <begin position="191"/>
        <end position="228"/>
    </location>
</feature>
<dbReference type="SMART" id="SM00382">
    <property type="entry name" value="AAA"/>
    <property type="match status" value="1"/>
</dbReference>
<dbReference type="Gene3D" id="3.40.50.300">
    <property type="entry name" value="P-loop containing nucleotide triphosphate hydrolases"/>
    <property type="match status" value="1"/>
</dbReference>
<dbReference type="Pfam" id="PF13374">
    <property type="entry name" value="TPR_10"/>
    <property type="match status" value="1"/>
</dbReference>
<dbReference type="EMBL" id="CP108188">
    <property type="protein sequence ID" value="WTR70508.1"/>
    <property type="molecule type" value="Genomic_DNA"/>
</dbReference>
<reference evidence="3 4" key="1">
    <citation type="submission" date="2022-10" db="EMBL/GenBank/DDBJ databases">
        <title>The complete genomes of actinobacterial strains from the NBC collection.</title>
        <authorList>
            <person name="Joergensen T.S."/>
            <person name="Alvarez Arevalo M."/>
            <person name="Sterndorff E.B."/>
            <person name="Faurdal D."/>
            <person name="Vuksanovic O."/>
            <person name="Mourched A.-S."/>
            <person name="Charusanti P."/>
            <person name="Shaw S."/>
            <person name="Blin K."/>
            <person name="Weber T."/>
        </authorList>
    </citation>
    <scope>NUCLEOTIDE SEQUENCE [LARGE SCALE GENOMIC DNA]</scope>
    <source>
        <strain evidence="3 4">NBC_00123</strain>
    </source>
</reference>
<dbReference type="InterPro" id="IPR019734">
    <property type="entry name" value="TPR_rpt"/>
</dbReference>
<sequence length="1142" mass="120367">MRDSHRAEAERLLERVVAEEVPGSGGRTGTEELLARGLASLDSVAAGAAGEYAAYLRAVEEAEAGTRPAAGLRGGALAGGPALVAGVAAVAAVGADLALGTTTGTALGAGAVVAVAGAAVTVLRATSGRGATAGTGGAGAVEPAGTGAVAPGGASGPGARVEEARLRWLAALEARGVRPFLERERAVLVGSGGEERARVGHEEPAPLPGGDRAGARTGGPLGTLSGAPALRPERLRGADRSAEARRRAVLERSFGHLPHPGGSFAGRREELARITRWVQTGRASAATRPTVVLLHGEPGSGRTALAVRAAHALRDQFRGACVVDLRGDVTAGPGTDGERPLATREALLHLLNRLGAPRERLLFREGSTADQQVRRLTELYQRQLTGVPVTVILDDAVDPAQVRALLPERSDSLVLVTCREPLDLGAELPADVHVLPVAALDAAGAEELLRAASGPASGVSGPDPYDAEAFDRIRELCGGLPLALRATGSLLGPHSMGQLAHRLARPDRGSDPVERALSLRYFTDLDEDSRRLFRRLSLAGRASLGAAAATALLGRNAPLGEDGPGGDGPGGDRPYSAVLLRRLAGAGLLDHVRGERYRLHDAARGFAAARLLDEEDAAEITAAQERLIRNYAELADAVIRMVDGKMSTRADRFDGHGFGSLEAALSWLDEESSFITAALRHVAGVDQQTVIDLLGALCDYCLLRGDLYRLGEINELVESVGQGRLSRSVQWRTGIAARQIGELDKARTTLTSVVSLYQEAHQDAGAALALCSLGITLHHQGRLTEAAARLREALALQEPEALAADRGWTLHALAAVERDRANLAEAAALLDRSLALHREHESPHGEAWAHFHRGQVLLLRGDVPGAEADLRAALDGYGRIHDGRGEAWALTQLARARLAAGDAEPAVEGLRGALARHRERGDARGEAWTLYHLGHALEERGDRDEAVRELGRARTMFSRMRDVQGLAGARHHSGRVTRDQLAARTGGLRNSGFARQLLVDARADFHRIGVAHGEAWTCLELAIIDAGNARVPQALGLCDEARALFGGHGDRRGADWARFLRCTLLPHAVPGAPEPGTATAREELAALVADRHPARDPRLDDCAEAYAVLLDRGVHPSTAWQAWDLGMVPNRHAREVLGVPVE</sequence>
<proteinExistence type="predicted"/>
<gene>
    <name evidence="3" type="ORF">OG814_15110</name>
</gene>
<dbReference type="RefSeq" id="WP_406334660.1">
    <property type="nucleotide sequence ID" value="NZ_CP108188.1"/>
</dbReference>
<dbReference type="InterPro" id="IPR027417">
    <property type="entry name" value="P-loop_NTPase"/>
</dbReference>
<dbReference type="Pfam" id="PF13191">
    <property type="entry name" value="AAA_16"/>
    <property type="match status" value="1"/>
</dbReference>
<dbReference type="PANTHER" id="PTHR47691:SF3">
    <property type="entry name" value="HTH-TYPE TRANSCRIPTIONAL REGULATOR RV0890C-RELATED"/>
    <property type="match status" value="1"/>
</dbReference>
<evidence type="ECO:0000313" key="4">
    <source>
        <dbReference type="Proteomes" id="UP001622594"/>
    </source>
</evidence>
<dbReference type="Proteomes" id="UP001622594">
    <property type="component" value="Chromosome"/>
</dbReference>
<dbReference type="PANTHER" id="PTHR47691">
    <property type="entry name" value="REGULATOR-RELATED"/>
    <property type="match status" value="1"/>
</dbReference>
<evidence type="ECO:0000256" key="1">
    <source>
        <dbReference type="SAM" id="MobiDB-lite"/>
    </source>
</evidence>